<gene>
    <name evidence="2" type="ORF">BC624_10814</name>
    <name evidence="3" type="ORF">SAMN05443373_10914</name>
</gene>
<keyword evidence="1" id="KW-0812">Transmembrane</keyword>
<organism evidence="3 4">
    <name type="scientific">Flavobacterium granuli</name>
    <dbReference type="NCBI Taxonomy" id="280093"/>
    <lineage>
        <taxon>Bacteria</taxon>
        <taxon>Pseudomonadati</taxon>
        <taxon>Bacteroidota</taxon>
        <taxon>Flavobacteriia</taxon>
        <taxon>Flavobacteriales</taxon>
        <taxon>Flavobacteriaceae</taxon>
        <taxon>Flavobacterium</taxon>
    </lineage>
</organism>
<protein>
    <submittedName>
        <fullName evidence="3">Uncharacterized protein</fullName>
    </submittedName>
</protein>
<evidence type="ECO:0000313" key="4">
    <source>
        <dbReference type="Proteomes" id="UP000184384"/>
    </source>
</evidence>
<name>A0A1M5R1D2_9FLAO</name>
<feature type="transmembrane region" description="Helical" evidence="1">
    <location>
        <begin position="65"/>
        <end position="82"/>
    </location>
</feature>
<dbReference type="STRING" id="280093.SAMN05443373_10914"/>
<reference evidence="2 5" key="3">
    <citation type="submission" date="2018-03" db="EMBL/GenBank/DDBJ databases">
        <title>Genomic Encyclopedia of Archaeal and Bacterial Type Strains, Phase II (KMG-II): from individual species to whole genera.</title>
        <authorList>
            <person name="Goeker M."/>
        </authorList>
    </citation>
    <scope>NUCLEOTIDE SEQUENCE [LARGE SCALE GENOMIC DNA]</scope>
    <source>
        <strain evidence="2 5">DSM 17797</strain>
    </source>
</reference>
<feature type="transmembrane region" description="Helical" evidence="1">
    <location>
        <begin position="103"/>
        <end position="124"/>
    </location>
</feature>
<keyword evidence="5" id="KW-1185">Reference proteome</keyword>
<keyword evidence="1" id="KW-0472">Membrane</keyword>
<dbReference type="Proteomes" id="UP000237771">
    <property type="component" value="Unassembled WGS sequence"/>
</dbReference>
<reference evidence="4" key="1">
    <citation type="submission" date="2016-11" db="EMBL/GenBank/DDBJ databases">
        <authorList>
            <person name="Varghese N."/>
            <person name="Submissions S."/>
        </authorList>
    </citation>
    <scope>NUCLEOTIDE SEQUENCE [LARGE SCALE GENOMIC DNA]</scope>
    <source>
        <strain evidence="4">DSM 19729</strain>
    </source>
</reference>
<dbReference type="EMBL" id="FQWO01000009">
    <property type="protein sequence ID" value="SHH20237.1"/>
    <property type="molecule type" value="Genomic_DNA"/>
</dbReference>
<evidence type="ECO:0000313" key="3">
    <source>
        <dbReference type="EMBL" id="SHH20237.1"/>
    </source>
</evidence>
<evidence type="ECO:0000313" key="5">
    <source>
        <dbReference type="Proteomes" id="UP000237771"/>
    </source>
</evidence>
<sequence>METNFRFYFDYIYFRITQAYFKWDGRTGATAIVAITMIQTLILSDVSLFILRLFYSRNETKNFTFIQWVVLIISFVLLIYNYQKYNGKYNKLRFYWKDETRRVRIGKGFLVIVSLILLWIPLILMGTLM</sequence>
<proteinExistence type="predicted"/>
<dbReference type="Proteomes" id="UP000184384">
    <property type="component" value="Unassembled WGS sequence"/>
</dbReference>
<evidence type="ECO:0000256" key="1">
    <source>
        <dbReference type="SAM" id="Phobius"/>
    </source>
</evidence>
<reference evidence="3" key="2">
    <citation type="submission" date="2016-11" db="EMBL/GenBank/DDBJ databases">
        <authorList>
            <person name="Jaros S."/>
            <person name="Januszkiewicz K."/>
            <person name="Wedrychowicz H."/>
        </authorList>
    </citation>
    <scope>NUCLEOTIDE SEQUENCE [LARGE SCALE GENOMIC DNA]</scope>
    <source>
        <strain evidence="3">DSM 19729</strain>
    </source>
</reference>
<feature type="transmembrane region" description="Helical" evidence="1">
    <location>
        <begin position="31"/>
        <end position="53"/>
    </location>
</feature>
<dbReference type="AlphaFoldDB" id="A0A1M5R1D2"/>
<accession>A0A1M5R1D2</accession>
<keyword evidence="1" id="KW-1133">Transmembrane helix</keyword>
<evidence type="ECO:0000313" key="2">
    <source>
        <dbReference type="EMBL" id="PRZ21576.1"/>
    </source>
</evidence>
<dbReference type="EMBL" id="PVUB01000008">
    <property type="protein sequence ID" value="PRZ21576.1"/>
    <property type="molecule type" value="Genomic_DNA"/>
</dbReference>